<name>A0A917UPA5_9DEIO</name>
<dbReference type="SUPFAM" id="SSF51261">
    <property type="entry name" value="Duplicated hybrid motif"/>
    <property type="match status" value="1"/>
</dbReference>
<comment type="caution">
    <text evidence="2">The sequence shown here is derived from an EMBL/GenBank/DDBJ whole genome shotgun (WGS) entry which is preliminary data.</text>
</comment>
<dbReference type="InterPro" id="IPR050570">
    <property type="entry name" value="Cell_wall_metabolism_enzyme"/>
</dbReference>
<dbReference type="PANTHER" id="PTHR21666:SF268">
    <property type="entry name" value="PEPTIDASE M23 DOMAIN-CONTAINING PROTEIN"/>
    <property type="match status" value="1"/>
</dbReference>
<sequence>MTTSRPPTTPVLMRLAWLALLLAALLGLLTWLWPQVQQAMRYADLLRQPAPTVRSLPDPLPGVRFADTWGGARSEGRSHEGVDIFAPRGTPVRSTTTGVIGKVGLDRLGGRVVTVTGPGGYHHYYAHLDRYADVTVGEWVTVGTVLGYVGTSGNAAGTPPHLHYGVYTPAWQATNPYPLLRRGT</sequence>
<dbReference type="PANTHER" id="PTHR21666">
    <property type="entry name" value="PEPTIDASE-RELATED"/>
    <property type="match status" value="1"/>
</dbReference>
<feature type="domain" description="M23ase beta-sheet core" evidence="1">
    <location>
        <begin position="78"/>
        <end position="174"/>
    </location>
</feature>
<dbReference type="RefSeq" id="WP_229670864.1">
    <property type="nucleotide sequence ID" value="NZ_BMOE01000004.1"/>
</dbReference>
<reference evidence="2" key="2">
    <citation type="submission" date="2020-09" db="EMBL/GenBank/DDBJ databases">
        <authorList>
            <person name="Sun Q."/>
            <person name="Ohkuma M."/>
        </authorList>
    </citation>
    <scope>NUCLEOTIDE SEQUENCE</scope>
    <source>
        <strain evidence="2">JCM 14371</strain>
    </source>
</reference>
<dbReference type="Gene3D" id="2.70.70.10">
    <property type="entry name" value="Glucose Permease (Domain IIA)"/>
    <property type="match status" value="1"/>
</dbReference>
<accession>A0A917UPA5</accession>
<dbReference type="InterPro" id="IPR016047">
    <property type="entry name" value="M23ase_b-sheet_dom"/>
</dbReference>
<dbReference type="GO" id="GO:0004222">
    <property type="term" value="F:metalloendopeptidase activity"/>
    <property type="evidence" value="ECO:0007669"/>
    <property type="project" value="TreeGrafter"/>
</dbReference>
<protein>
    <submittedName>
        <fullName evidence="2">Peptidase M23</fullName>
    </submittedName>
</protein>
<evidence type="ECO:0000313" key="2">
    <source>
        <dbReference type="EMBL" id="GGJ71669.1"/>
    </source>
</evidence>
<evidence type="ECO:0000259" key="1">
    <source>
        <dbReference type="Pfam" id="PF01551"/>
    </source>
</evidence>
<dbReference type="Proteomes" id="UP000635726">
    <property type="component" value="Unassembled WGS sequence"/>
</dbReference>
<dbReference type="EMBL" id="BMOE01000004">
    <property type="protein sequence ID" value="GGJ71669.1"/>
    <property type="molecule type" value="Genomic_DNA"/>
</dbReference>
<dbReference type="InterPro" id="IPR011055">
    <property type="entry name" value="Dup_hybrid_motif"/>
</dbReference>
<evidence type="ECO:0000313" key="3">
    <source>
        <dbReference type="Proteomes" id="UP000635726"/>
    </source>
</evidence>
<gene>
    <name evidence="2" type="ORF">GCM10008939_15090</name>
</gene>
<dbReference type="Pfam" id="PF01551">
    <property type="entry name" value="Peptidase_M23"/>
    <property type="match status" value="1"/>
</dbReference>
<reference evidence="2" key="1">
    <citation type="journal article" date="2014" name="Int. J. Syst. Evol. Microbiol.">
        <title>Complete genome sequence of Corynebacterium casei LMG S-19264T (=DSM 44701T), isolated from a smear-ripened cheese.</title>
        <authorList>
            <consortium name="US DOE Joint Genome Institute (JGI-PGF)"/>
            <person name="Walter F."/>
            <person name="Albersmeier A."/>
            <person name="Kalinowski J."/>
            <person name="Ruckert C."/>
        </authorList>
    </citation>
    <scope>NUCLEOTIDE SEQUENCE</scope>
    <source>
        <strain evidence="2">JCM 14371</strain>
    </source>
</reference>
<keyword evidence="3" id="KW-1185">Reference proteome</keyword>
<dbReference type="CDD" id="cd12797">
    <property type="entry name" value="M23_peptidase"/>
    <property type="match status" value="1"/>
</dbReference>
<dbReference type="AlphaFoldDB" id="A0A917UPA5"/>
<organism evidence="2 3">
    <name type="scientific">Deinococcus aquiradiocola</name>
    <dbReference type="NCBI Taxonomy" id="393059"/>
    <lineage>
        <taxon>Bacteria</taxon>
        <taxon>Thermotogati</taxon>
        <taxon>Deinococcota</taxon>
        <taxon>Deinococci</taxon>
        <taxon>Deinococcales</taxon>
        <taxon>Deinococcaceae</taxon>
        <taxon>Deinococcus</taxon>
    </lineage>
</organism>
<proteinExistence type="predicted"/>